<comment type="similarity">
    <text evidence="2 8">Belongs to the methyltransferase superfamily. LCMT family.</text>
</comment>
<comment type="catalytic activity">
    <reaction evidence="1 8">
        <text>[phosphatase 2A protein]-C-terminal L-leucine + S-adenosyl-L-methionine = [phosphatase 2A protein]-C-terminal L-leucine methyl ester + S-adenosyl-L-homocysteine</text>
        <dbReference type="Rhea" id="RHEA:48544"/>
        <dbReference type="Rhea" id="RHEA-COMP:12134"/>
        <dbReference type="Rhea" id="RHEA-COMP:12135"/>
        <dbReference type="ChEBI" id="CHEBI:57856"/>
        <dbReference type="ChEBI" id="CHEBI:59789"/>
        <dbReference type="ChEBI" id="CHEBI:90516"/>
        <dbReference type="ChEBI" id="CHEBI:90517"/>
        <dbReference type="EC" id="2.1.1.233"/>
    </reaction>
</comment>
<keyword evidence="7 8" id="KW-0949">S-adenosyl-L-methionine</keyword>
<evidence type="ECO:0000256" key="4">
    <source>
        <dbReference type="ARBA" id="ARBA00017497"/>
    </source>
</evidence>
<dbReference type="SUPFAM" id="SSF53335">
    <property type="entry name" value="S-adenosyl-L-methionine-dependent methyltransferases"/>
    <property type="match status" value="1"/>
</dbReference>
<dbReference type="EMBL" id="KB644408">
    <property type="protein sequence ID" value="EPS25313.1"/>
    <property type="molecule type" value="Genomic_DNA"/>
</dbReference>
<evidence type="ECO:0000256" key="7">
    <source>
        <dbReference type="ARBA" id="ARBA00022691"/>
    </source>
</evidence>
<dbReference type="PhylomeDB" id="S8AHY6"/>
<dbReference type="AlphaFoldDB" id="S8AHY6"/>
<evidence type="ECO:0000256" key="10">
    <source>
        <dbReference type="SAM" id="MobiDB-lite"/>
    </source>
</evidence>
<dbReference type="InterPro" id="IPR029063">
    <property type="entry name" value="SAM-dependent_MTases_sf"/>
</dbReference>
<dbReference type="PANTHER" id="PTHR13600">
    <property type="entry name" value="LEUCINE CARBOXYL METHYLTRANSFERASE"/>
    <property type="match status" value="1"/>
</dbReference>
<feature type="binding site" evidence="9">
    <location>
        <position position="225"/>
    </location>
    <ligand>
        <name>S-adenosyl-L-methionine</name>
        <dbReference type="ChEBI" id="CHEBI:59789"/>
    </ligand>
</feature>
<dbReference type="EC" id="2.1.1.233" evidence="3 8"/>
<dbReference type="InterPro" id="IPR007213">
    <property type="entry name" value="Ppm1/Ppm2/Tcmp"/>
</dbReference>
<dbReference type="PIRSF" id="PIRSF016305">
    <property type="entry name" value="LCM_mtfrase"/>
    <property type="match status" value="1"/>
</dbReference>
<keyword evidence="12" id="KW-1185">Reference proteome</keyword>
<feature type="binding site" evidence="9">
    <location>
        <position position="121"/>
    </location>
    <ligand>
        <name>S-adenosyl-L-methionine</name>
        <dbReference type="ChEBI" id="CHEBI:59789"/>
    </ligand>
</feature>
<dbReference type="GO" id="GO:0032259">
    <property type="term" value="P:methylation"/>
    <property type="evidence" value="ECO:0007669"/>
    <property type="project" value="UniProtKB-KW"/>
</dbReference>
<evidence type="ECO:0000256" key="1">
    <source>
        <dbReference type="ARBA" id="ARBA00000724"/>
    </source>
</evidence>
<dbReference type="PANTHER" id="PTHR13600:SF21">
    <property type="entry name" value="LEUCINE CARBOXYL METHYLTRANSFERASE 1"/>
    <property type="match status" value="1"/>
</dbReference>
<keyword evidence="6 8" id="KW-0808">Transferase</keyword>
<reference evidence="11 12" key="1">
    <citation type="journal article" date="2013" name="PLoS ONE">
        <title>Genomic and secretomic analyses reveal unique features of the lignocellulolytic enzyme system of Penicillium decumbens.</title>
        <authorList>
            <person name="Liu G."/>
            <person name="Zhang L."/>
            <person name="Wei X."/>
            <person name="Zou G."/>
            <person name="Qin Y."/>
            <person name="Ma L."/>
            <person name="Li J."/>
            <person name="Zheng H."/>
            <person name="Wang S."/>
            <person name="Wang C."/>
            <person name="Xun L."/>
            <person name="Zhao G.-P."/>
            <person name="Zhou Z."/>
            <person name="Qu Y."/>
        </authorList>
    </citation>
    <scope>NUCLEOTIDE SEQUENCE [LARGE SCALE GENOMIC DNA]</scope>
    <source>
        <strain evidence="12">114-2 / CGMCC 5302</strain>
    </source>
</reference>
<dbReference type="GO" id="GO:0018423">
    <property type="term" value="F:protein C-terminal leucine carboxyl O-methyltransferase activity"/>
    <property type="evidence" value="ECO:0007669"/>
    <property type="project" value="UniProtKB-EC"/>
</dbReference>
<dbReference type="eggNOG" id="KOG2918">
    <property type="taxonomic scope" value="Eukaryota"/>
</dbReference>
<dbReference type="STRING" id="933388.S8AHY6"/>
<dbReference type="Pfam" id="PF04072">
    <property type="entry name" value="LCM"/>
    <property type="match status" value="1"/>
</dbReference>
<evidence type="ECO:0000256" key="2">
    <source>
        <dbReference type="ARBA" id="ARBA00010703"/>
    </source>
</evidence>
<name>S8AHY6_PENO1</name>
<comment type="function">
    <text evidence="8">Methylates the carboxyl group of the C-terminal leucine residue of protein phosphatase 2A catalytic subunits to form alpha-leucine ester residues.</text>
</comment>
<evidence type="ECO:0000256" key="3">
    <source>
        <dbReference type="ARBA" id="ARBA00012834"/>
    </source>
</evidence>
<dbReference type="HOGENOM" id="CLU_031312_1_1_1"/>
<evidence type="ECO:0000313" key="12">
    <source>
        <dbReference type="Proteomes" id="UP000019376"/>
    </source>
</evidence>
<sequence>MAAPQIPHLNLLRKGRGRGRGSGDGSDNAHSFRTPGKDRIVQSTDGDASVSRLSAVQLKYLEDPFATALTPPNSAQRRLPIINRGTYVRTIAIDQLVDRFLGPSSSSSTKVQHKKQIISLGAGSDTRAFRIFSTRDASQIVYHEIDFAVNTSAKIRTIQATPRLQKALGIDDTRDSIRISGAGDALHTPSYHIHPCDLRSLSASLSVTEALPGIDRSLPTLLISECCLIYLLPSEAIQVLTFFTEHLFPSTQVPPNTGESPRPSANTVPLGLILYEPIRPNDPFGRTMVANLATRGIQLQTLHKYSSLGAQRARLLEQGFHSGQAAADIDFIWERWVSDDEKERVAGLEMLDEMEEWRLLAQHYCVSWGWRDGDDDAVFHGWKTMPAQAEE</sequence>
<accession>S8AHY6</accession>
<dbReference type="InterPro" id="IPR016651">
    <property type="entry name" value="LCMT1"/>
</dbReference>
<gene>
    <name evidence="11" type="ORF">PDE_00246</name>
</gene>
<feature type="binding site" evidence="9">
    <location>
        <position position="89"/>
    </location>
    <ligand>
        <name>S-adenosyl-L-methionine</name>
        <dbReference type="ChEBI" id="CHEBI:59789"/>
    </ligand>
</feature>
<dbReference type="Proteomes" id="UP000019376">
    <property type="component" value="Unassembled WGS sequence"/>
</dbReference>
<evidence type="ECO:0000256" key="8">
    <source>
        <dbReference type="PIRNR" id="PIRNR016305"/>
    </source>
</evidence>
<protein>
    <recommendedName>
        <fullName evidence="4 8">Leucine carboxyl methyltransferase 1</fullName>
        <ecNumber evidence="3 8">2.1.1.233</ecNumber>
    </recommendedName>
</protein>
<feature type="binding site" evidence="9">
    <location>
        <begin position="197"/>
        <end position="198"/>
    </location>
    <ligand>
        <name>S-adenosyl-L-methionine</name>
        <dbReference type="ChEBI" id="CHEBI:59789"/>
    </ligand>
</feature>
<dbReference type="OrthoDB" id="203237at2759"/>
<feature type="region of interest" description="Disordered" evidence="10">
    <location>
        <begin position="1"/>
        <end position="46"/>
    </location>
</feature>
<proteinExistence type="inferred from homology"/>
<evidence type="ECO:0000313" key="11">
    <source>
        <dbReference type="EMBL" id="EPS25313.1"/>
    </source>
</evidence>
<organism evidence="11 12">
    <name type="scientific">Penicillium oxalicum (strain 114-2 / CGMCC 5302)</name>
    <name type="common">Penicillium decumbens</name>
    <dbReference type="NCBI Taxonomy" id="933388"/>
    <lineage>
        <taxon>Eukaryota</taxon>
        <taxon>Fungi</taxon>
        <taxon>Dikarya</taxon>
        <taxon>Ascomycota</taxon>
        <taxon>Pezizomycotina</taxon>
        <taxon>Eurotiomycetes</taxon>
        <taxon>Eurotiomycetidae</taxon>
        <taxon>Eurotiales</taxon>
        <taxon>Aspergillaceae</taxon>
        <taxon>Penicillium</taxon>
    </lineage>
</organism>
<dbReference type="Gene3D" id="3.40.50.150">
    <property type="entry name" value="Vaccinia Virus protein VP39"/>
    <property type="match status" value="1"/>
</dbReference>
<keyword evidence="5 8" id="KW-0489">Methyltransferase</keyword>
<evidence type="ECO:0000256" key="6">
    <source>
        <dbReference type="ARBA" id="ARBA00022679"/>
    </source>
</evidence>
<evidence type="ECO:0000256" key="5">
    <source>
        <dbReference type="ARBA" id="ARBA00022603"/>
    </source>
</evidence>
<evidence type="ECO:0000256" key="9">
    <source>
        <dbReference type="PIRSR" id="PIRSR016305-1"/>
    </source>
</evidence>